<keyword evidence="3 13" id="KW-0808">Transferase</keyword>
<feature type="transmembrane region" description="Helical" evidence="11">
    <location>
        <begin position="352"/>
        <end position="374"/>
    </location>
</feature>
<evidence type="ECO:0000256" key="8">
    <source>
        <dbReference type="ARBA" id="ARBA00048679"/>
    </source>
</evidence>
<dbReference type="Gene3D" id="1.10.510.10">
    <property type="entry name" value="Transferase(Phosphotransferase) domain 1"/>
    <property type="match status" value="1"/>
</dbReference>
<evidence type="ECO:0000256" key="10">
    <source>
        <dbReference type="SAM" id="MobiDB-lite"/>
    </source>
</evidence>
<dbReference type="Gene3D" id="3.30.200.20">
    <property type="entry name" value="Phosphorylase Kinase, domain 1"/>
    <property type="match status" value="1"/>
</dbReference>
<keyword evidence="11" id="KW-0472">Membrane</keyword>
<dbReference type="Gene3D" id="2.60.120.380">
    <property type="match status" value="2"/>
</dbReference>
<reference evidence="13" key="1">
    <citation type="submission" date="2024-01" db="EMBL/GenBank/DDBJ databases">
        <title>Bank of Algae and Cyanobacteria of the Azores (BACA) strain genomes.</title>
        <authorList>
            <person name="Luz R."/>
            <person name="Cordeiro R."/>
            <person name="Fonseca A."/>
            <person name="Goncalves V."/>
        </authorList>
    </citation>
    <scope>NUCLEOTIDE SEQUENCE</scope>
    <source>
        <strain evidence="13">BACA0141</strain>
    </source>
</reference>
<gene>
    <name evidence="13" type="ORF">V2H45_17750</name>
</gene>
<dbReference type="EMBL" id="JAZBJZ010000084">
    <property type="protein sequence ID" value="MEE3718588.1"/>
    <property type="molecule type" value="Genomic_DNA"/>
</dbReference>
<dbReference type="InterPro" id="IPR008266">
    <property type="entry name" value="Tyr_kinase_AS"/>
</dbReference>
<keyword evidence="11" id="KW-0812">Transmembrane</keyword>
<dbReference type="SUPFAM" id="SSF56112">
    <property type="entry name" value="Protein kinase-like (PK-like)"/>
    <property type="match status" value="1"/>
</dbReference>
<feature type="compositionally biased region" description="Low complexity" evidence="10">
    <location>
        <begin position="527"/>
        <end position="554"/>
    </location>
</feature>
<evidence type="ECO:0000256" key="9">
    <source>
        <dbReference type="PROSITE-ProRule" id="PRU10141"/>
    </source>
</evidence>
<keyword evidence="5 13" id="KW-0418">Kinase</keyword>
<feature type="region of interest" description="Disordered" evidence="10">
    <location>
        <begin position="1"/>
        <end position="21"/>
    </location>
</feature>
<evidence type="ECO:0000313" key="13">
    <source>
        <dbReference type="EMBL" id="MEE3718588.1"/>
    </source>
</evidence>
<evidence type="ECO:0000256" key="5">
    <source>
        <dbReference type="ARBA" id="ARBA00022777"/>
    </source>
</evidence>
<dbReference type="PROSITE" id="PS00107">
    <property type="entry name" value="PROTEIN_KINASE_ATP"/>
    <property type="match status" value="1"/>
</dbReference>
<feature type="region of interest" description="Disordered" evidence="10">
    <location>
        <begin position="517"/>
        <end position="562"/>
    </location>
</feature>
<dbReference type="PROSITE" id="PS00109">
    <property type="entry name" value="PROTEIN_KINASE_TYR"/>
    <property type="match status" value="1"/>
</dbReference>
<keyword evidence="14" id="KW-1185">Reference proteome</keyword>
<keyword evidence="4 9" id="KW-0547">Nucleotide-binding</keyword>
<keyword evidence="11" id="KW-1133">Transmembrane helix</keyword>
<dbReference type="InterPro" id="IPR017441">
    <property type="entry name" value="Protein_kinase_ATP_BS"/>
</dbReference>
<evidence type="ECO:0000256" key="1">
    <source>
        <dbReference type="ARBA" id="ARBA00012513"/>
    </source>
</evidence>
<keyword evidence="6 9" id="KW-0067">ATP-binding</keyword>
<evidence type="ECO:0000313" key="14">
    <source>
        <dbReference type="Proteomes" id="UP001333818"/>
    </source>
</evidence>
<dbReference type="RefSeq" id="WP_330485022.1">
    <property type="nucleotide sequence ID" value="NZ_JAZBJZ010000084.1"/>
</dbReference>
<dbReference type="PROSITE" id="PS50011">
    <property type="entry name" value="PROTEIN_KINASE_DOM"/>
    <property type="match status" value="1"/>
</dbReference>
<evidence type="ECO:0000256" key="2">
    <source>
        <dbReference type="ARBA" id="ARBA00022527"/>
    </source>
</evidence>
<evidence type="ECO:0000256" key="4">
    <source>
        <dbReference type="ARBA" id="ARBA00022741"/>
    </source>
</evidence>
<accession>A0AAW9Q6P7</accession>
<organism evidence="13 14">
    <name type="scientific">Tumidithrix elongata BACA0141</name>
    <dbReference type="NCBI Taxonomy" id="2716417"/>
    <lineage>
        <taxon>Bacteria</taxon>
        <taxon>Bacillati</taxon>
        <taxon>Cyanobacteriota</taxon>
        <taxon>Cyanophyceae</taxon>
        <taxon>Pseudanabaenales</taxon>
        <taxon>Pseudanabaenaceae</taxon>
        <taxon>Tumidithrix</taxon>
        <taxon>Tumidithrix elongata</taxon>
    </lineage>
</organism>
<protein>
    <recommendedName>
        <fullName evidence="1">non-specific serine/threonine protein kinase</fullName>
        <ecNumber evidence="1">2.7.11.1</ecNumber>
    </recommendedName>
</protein>
<evidence type="ECO:0000256" key="3">
    <source>
        <dbReference type="ARBA" id="ARBA00022679"/>
    </source>
</evidence>
<evidence type="ECO:0000256" key="6">
    <source>
        <dbReference type="ARBA" id="ARBA00022840"/>
    </source>
</evidence>
<sequence length="663" mass="71473">MQPDSAQGIRSSRQSAMQSPIPQGSVLRDRYVVKSVIGQGGMGRTYIAQDLERFNEACVLKEFIPPSQSPDVAAKAKELFQREASILYQIRHPQVPQFRATFEVAGRLLLVQDYVDGDTFRALLSQRIKQGHTFSEIEIITLLRQVLPILSYLHGHGIIHRDISPENLMLRSQDQLPVLIDFGVVQAATNQLNSQIGLPASTVAGKLGYAPPEQMQSGNAYASSDLYALAVTAVVLLTGKEPADIFDGDSLTWQWQRYASLSPAFAQVLNRMLSYKPANRYRSADEVLQALQMAQASLSQVRTYAVARNPQEMAGTGLRNPSQNISQNTVYAGDLGGANTRPSKGKGGGLNLVWGFLIVVFAGLGSWAITSIYFERGRNATISPTPTVSTLDTIKPTTSATATPTPTVANVNKNLEFTQGVLEGSSRAAVSDKITAGQTVTFRFNGERNQNLVASLGGLGLQMTIKNSDLKPLDSKATNNETGYWQGKLPYSGVYFITIRTVAGVSDSNYSLDLQLEGLRPTPKPTPTNSLSPSPTPTATPTEQPTASPTTEPPKGGANDGSRKVISKRIDLPPGSFGTAVDDQVASDEVIRYSVGVLDRQTLTVVVDGGVRVEIFAPNGGLVWNSSSGNVQEIPNTTAGNYKIVVTTERKNPASFRLNVSAK</sequence>
<dbReference type="InterPro" id="IPR000719">
    <property type="entry name" value="Prot_kinase_dom"/>
</dbReference>
<dbReference type="GO" id="GO:0004674">
    <property type="term" value="F:protein serine/threonine kinase activity"/>
    <property type="evidence" value="ECO:0007669"/>
    <property type="project" value="UniProtKB-KW"/>
</dbReference>
<comment type="caution">
    <text evidence="13">The sequence shown here is derived from an EMBL/GenBank/DDBJ whole genome shotgun (WGS) entry which is preliminary data.</text>
</comment>
<feature type="domain" description="Protein kinase" evidence="12">
    <location>
        <begin position="31"/>
        <end position="298"/>
    </location>
</feature>
<keyword evidence="2" id="KW-0723">Serine/threonine-protein kinase</keyword>
<dbReference type="PANTHER" id="PTHR24363:SF0">
    <property type="entry name" value="SERINE_THREONINE KINASE LIKE DOMAIN CONTAINING 1"/>
    <property type="match status" value="1"/>
</dbReference>
<dbReference type="GO" id="GO:0005524">
    <property type="term" value="F:ATP binding"/>
    <property type="evidence" value="ECO:0007669"/>
    <property type="project" value="UniProtKB-UniRule"/>
</dbReference>
<evidence type="ECO:0000259" key="12">
    <source>
        <dbReference type="PROSITE" id="PS50011"/>
    </source>
</evidence>
<dbReference type="PANTHER" id="PTHR24363">
    <property type="entry name" value="SERINE/THREONINE PROTEIN KINASE"/>
    <property type="match status" value="1"/>
</dbReference>
<dbReference type="AlphaFoldDB" id="A0AAW9Q6P7"/>
<dbReference type="CDD" id="cd14014">
    <property type="entry name" value="STKc_PknB_like"/>
    <property type="match status" value="1"/>
</dbReference>
<comment type="catalytic activity">
    <reaction evidence="8">
        <text>L-seryl-[protein] + ATP = O-phospho-L-seryl-[protein] + ADP + H(+)</text>
        <dbReference type="Rhea" id="RHEA:17989"/>
        <dbReference type="Rhea" id="RHEA-COMP:9863"/>
        <dbReference type="Rhea" id="RHEA-COMP:11604"/>
        <dbReference type="ChEBI" id="CHEBI:15378"/>
        <dbReference type="ChEBI" id="CHEBI:29999"/>
        <dbReference type="ChEBI" id="CHEBI:30616"/>
        <dbReference type="ChEBI" id="CHEBI:83421"/>
        <dbReference type="ChEBI" id="CHEBI:456216"/>
        <dbReference type="EC" id="2.7.11.1"/>
    </reaction>
</comment>
<dbReference type="InterPro" id="IPR011009">
    <property type="entry name" value="Kinase-like_dom_sf"/>
</dbReference>
<dbReference type="Proteomes" id="UP001333818">
    <property type="component" value="Unassembled WGS sequence"/>
</dbReference>
<feature type="binding site" evidence="9">
    <location>
        <position position="61"/>
    </location>
    <ligand>
        <name>ATP</name>
        <dbReference type="ChEBI" id="CHEBI:30616"/>
    </ligand>
</feature>
<dbReference type="EC" id="2.7.11.1" evidence="1"/>
<name>A0AAW9Q6P7_9CYAN</name>
<proteinExistence type="predicted"/>
<evidence type="ECO:0000256" key="11">
    <source>
        <dbReference type="SAM" id="Phobius"/>
    </source>
</evidence>
<comment type="catalytic activity">
    <reaction evidence="7">
        <text>L-threonyl-[protein] + ATP = O-phospho-L-threonyl-[protein] + ADP + H(+)</text>
        <dbReference type="Rhea" id="RHEA:46608"/>
        <dbReference type="Rhea" id="RHEA-COMP:11060"/>
        <dbReference type="Rhea" id="RHEA-COMP:11605"/>
        <dbReference type="ChEBI" id="CHEBI:15378"/>
        <dbReference type="ChEBI" id="CHEBI:30013"/>
        <dbReference type="ChEBI" id="CHEBI:30616"/>
        <dbReference type="ChEBI" id="CHEBI:61977"/>
        <dbReference type="ChEBI" id="CHEBI:456216"/>
        <dbReference type="EC" id="2.7.11.1"/>
    </reaction>
</comment>
<dbReference type="Pfam" id="PF00069">
    <property type="entry name" value="Pkinase"/>
    <property type="match status" value="1"/>
</dbReference>
<evidence type="ECO:0000256" key="7">
    <source>
        <dbReference type="ARBA" id="ARBA00047899"/>
    </source>
</evidence>